<dbReference type="PANTHER" id="PTHR43300:SF4">
    <property type="entry name" value="ACYL-[ACYL-CARRIER-PROTEIN]--UDP-N-ACETYLGLUCOSAMINE O-ACYLTRANSFERASE"/>
    <property type="match status" value="1"/>
</dbReference>
<dbReference type="Pfam" id="PF00132">
    <property type="entry name" value="Hexapep"/>
    <property type="match status" value="1"/>
</dbReference>
<accession>A0A2G4YR97</accession>
<dbReference type="InterPro" id="IPR011004">
    <property type="entry name" value="Trimer_LpxA-like_sf"/>
</dbReference>
<dbReference type="RefSeq" id="WP_099472423.1">
    <property type="nucleotide sequence ID" value="NZ_CP041025.1"/>
</dbReference>
<sequence length="180" mass="19149">MLNGTIYIHTTAEVSEDANLSDGVKVWNWSKVREGAQLGTDSIVGQCCYIDFDITIGDHCKIQNGVSLYHGLTVGNDVFIGPNATFTNDLVPRAHNTDWKVTSTIVSDGASIGANATIVCGVTLGKNCMVAAGAIVTKDVPDNALVMGSPAKIIDYVNKSGERLHCDVTSPCPHQDILEK</sequence>
<dbReference type="Gene3D" id="2.160.10.10">
    <property type="entry name" value="Hexapeptide repeat proteins"/>
    <property type="match status" value="1"/>
</dbReference>
<organism evidence="2 3">
    <name type="scientific">Paremcibacter congregatus</name>
    <dbReference type="NCBI Taxonomy" id="2043170"/>
    <lineage>
        <taxon>Bacteria</taxon>
        <taxon>Pseudomonadati</taxon>
        <taxon>Pseudomonadota</taxon>
        <taxon>Alphaproteobacteria</taxon>
        <taxon>Emcibacterales</taxon>
        <taxon>Emcibacteraceae</taxon>
        <taxon>Paremcibacter</taxon>
    </lineage>
</organism>
<proteinExistence type="inferred from homology"/>
<dbReference type="Proteomes" id="UP000229730">
    <property type="component" value="Unassembled WGS sequence"/>
</dbReference>
<protein>
    <submittedName>
        <fullName evidence="2">N-acetyltransferase</fullName>
    </submittedName>
</protein>
<dbReference type="Pfam" id="PF14602">
    <property type="entry name" value="Hexapep_2"/>
    <property type="match status" value="1"/>
</dbReference>
<reference evidence="2 3" key="1">
    <citation type="submission" date="2017-10" db="EMBL/GenBank/DDBJ databases">
        <title>Frigbacter circumglobatus gen. nov. sp. nov., isolated from sediment cultured in situ.</title>
        <authorList>
            <person name="Zhao Z."/>
        </authorList>
    </citation>
    <scope>NUCLEOTIDE SEQUENCE [LARGE SCALE GENOMIC DNA]</scope>
    <source>
        <strain evidence="2 3">ZYL</strain>
    </source>
</reference>
<keyword evidence="2" id="KW-0808">Transferase</keyword>
<dbReference type="GO" id="GO:0016740">
    <property type="term" value="F:transferase activity"/>
    <property type="evidence" value="ECO:0007669"/>
    <property type="project" value="UniProtKB-KW"/>
</dbReference>
<dbReference type="FunCoup" id="A0A2G4YR97">
    <property type="interactions" value="304"/>
</dbReference>
<evidence type="ECO:0000313" key="2">
    <source>
        <dbReference type="EMBL" id="PHZ84851.1"/>
    </source>
</evidence>
<gene>
    <name evidence="2" type="ORF">CRD36_08980</name>
</gene>
<dbReference type="SUPFAM" id="SSF51161">
    <property type="entry name" value="Trimeric LpxA-like enzymes"/>
    <property type="match status" value="1"/>
</dbReference>
<comment type="similarity">
    <text evidence="1">Belongs to the transferase hexapeptide repeat family.</text>
</comment>
<dbReference type="CDD" id="cd03358">
    <property type="entry name" value="LbH_WxcM_N_like"/>
    <property type="match status" value="1"/>
</dbReference>
<dbReference type="EMBL" id="PDEM01000020">
    <property type="protein sequence ID" value="PHZ84851.1"/>
    <property type="molecule type" value="Genomic_DNA"/>
</dbReference>
<dbReference type="OrthoDB" id="9815592at2"/>
<keyword evidence="3" id="KW-1185">Reference proteome</keyword>
<dbReference type="AlphaFoldDB" id="A0A2G4YR97"/>
<evidence type="ECO:0000256" key="1">
    <source>
        <dbReference type="ARBA" id="ARBA00007274"/>
    </source>
</evidence>
<dbReference type="PANTHER" id="PTHR43300">
    <property type="entry name" value="ACETYLTRANSFERASE"/>
    <property type="match status" value="1"/>
</dbReference>
<dbReference type="InterPro" id="IPR050179">
    <property type="entry name" value="Trans_hexapeptide_repeat"/>
</dbReference>
<comment type="caution">
    <text evidence="2">The sequence shown here is derived from an EMBL/GenBank/DDBJ whole genome shotgun (WGS) entry which is preliminary data.</text>
</comment>
<name>A0A2G4YR97_9PROT</name>
<dbReference type="InParanoid" id="A0A2G4YR97"/>
<dbReference type="InterPro" id="IPR001451">
    <property type="entry name" value="Hexapep"/>
</dbReference>
<evidence type="ECO:0000313" key="3">
    <source>
        <dbReference type="Proteomes" id="UP000229730"/>
    </source>
</evidence>